<dbReference type="InterPro" id="IPR035461">
    <property type="entry name" value="GmhA/DiaA"/>
</dbReference>
<feature type="domain" description="SIS" evidence="1">
    <location>
        <begin position="29"/>
        <end position="189"/>
    </location>
</feature>
<dbReference type="SUPFAM" id="SSF53697">
    <property type="entry name" value="SIS domain"/>
    <property type="match status" value="1"/>
</dbReference>
<evidence type="ECO:0000259" key="1">
    <source>
        <dbReference type="PROSITE" id="PS51464"/>
    </source>
</evidence>
<dbReference type="InterPro" id="IPR050099">
    <property type="entry name" value="SIS_GmhA/DiaA_subfam"/>
</dbReference>
<dbReference type="AlphaFoldDB" id="A0A1J5R819"/>
<organism evidence="2">
    <name type="scientific">mine drainage metagenome</name>
    <dbReference type="NCBI Taxonomy" id="410659"/>
    <lineage>
        <taxon>unclassified sequences</taxon>
        <taxon>metagenomes</taxon>
        <taxon>ecological metagenomes</taxon>
    </lineage>
</organism>
<dbReference type="InterPro" id="IPR046348">
    <property type="entry name" value="SIS_dom_sf"/>
</dbReference>
<name>A0A1J5R819_9ZZZZ</name>
<dbReference type="GO" id="GO:0097367">
    <property type="term" value="F:carbohydrate derivative binding"/>
    <property type="evidence" value="ECO:0007669"/>
    <property type="project" value="InterPro"/>
</dbReference>
<evidence type="ECO:0000313" key="2">
    <source>
        <dbReference type="EMBL" id="OIQ88212.1"/>
    </source>
</evidence>
<dbReference type="GO" id="GO:1901135">
    <property type="term" value="P:carbohydrate derivative metabolic process"/>
    <property type="evidence" value="ECO:0007669"/>
    <property type="project" value="InterPro"/>
</dbReference>
<dbReference type="EMBL" id="MLJW01000382">
    <property type="protein sequence ID" value="OIQ88212.1"/>
    <property type="molecule type" value="Genomic_DNA"/>
</dbReference>
<sequence>MDSEAFFQGYGQRLNDALAQADWTTIAALAEDLAACWRQGRQVFLCGNGGSAGNALHIANDLLYGVARRGGRGLRVQALTANVAVLTCLANDEGYHNAFSLQLASQAAPGDLLIALSGSGNSANILEAIASARALGLKSWAILGYDGGKARTAADRALHFAIDDMQIAEDLQLIVGHMLMQNLCALSPAP</sequence>
<dbReference type="PANTHER" id="PTHR30390">
    <property type="entry name" value="SEDOHEPTULOSE 7-PHOSPHATE ISOMERASE / DNAA INITIATOR-ASSOCIATING FACTOR FOR REPLICATION INITIATION"/>
    <property type="match status" value="1"/>
</dbReference>
<proteinExistence type="predicted"/>
<reference evidence="2" key="1">
    <citation type="submission" date="2016-10" db="EMBL/GenBank/DDBJ databases">
        <title>Sequence of Gallionella enrichment culture.</title>
        <authorList>
            <person name="Poehlein A."/>
            <person name="Muehling M."/>
            <person name="Daniel R."/>
        </authorList>
    </citation>
    <scope>NUCLEOTIDE SEQUENCE</scope>
</reference>
<dbReference type="EC" id="5.3.1.28" evidence="2"/>
<dbReference type="GO" id="GO:0016853">
    <property type="term" value="F:isomerase activity"/>
    <property type="evidence" value="ECO:0007669"/>
    <property type="project" value="UniProtKB-KW"/>
</dbReference>
<protein>
    <submittedName>
        <fullName evidence="2">Phosphoheptose isomerase</fullName>
        <ecNumber evidence="2">5.3.1.28</ecNumber>
    </submittedName>
</protein>
<dbReference type="CDD" id="cd05006">
    <property type="entry name" value="SIS_GmhA"/>
    <property type="match status" value="1"/>
</dbReference>
<comment type="caution">
    <text evidence="2">The sequence shown here is derived from an EMBL/GenBank/DDBJ whole genome shotgun (WGS) entry which is preliminary data.</text>
</comment>
<dbReference type="Gene3D" id="3.40.50.10490">
    <property type="entry name" value="Glucose-6-phosphate isomerase like protein, domain 1"/>
    <property type="match status" value="1"/>
</dbReference>
<dbReference type="InterPro" id="IPR001347">
    <property type="entry name" value="SIS_dom"/>
</dbReference>
<accession>A0A1J5R819</accession>
<dbReference type="PANTHER" id="PTHR30390:SF8">
    <property type="entry name" value="SUGAR ISOMERASE (SIS)"/>
    <property type="match status" value="1"/>
</dbReference>
<keyword evidence="2" id="KW-0413">Isomerase</keyword>
<gene>
    <name evidence="2" type="primary">gmhA_9</name>
    <name evidence="2" type="ORF">GALL_299040</name>
</gene>
<dbReference type="PROSITE" id="PS51464">
    <property type="entry name" value="SIS"/>
    <property type="match status" value="1"/>
</dbReference>
<dbReference type="Pfam" id="PF13580">
    <property type="entry name" value="SIS_2"/>
    <property type="match status" value="1"/>
</dbReference>